<protein>
    <submittedName>
        <fullName evidence="7">Lrp/AsnC family transcriptional regulator</fullName>
    </submittedName>
</protein>
<dbReference type="InterPro" id="IPR011008">
    <property type="entry name" value="Dimeric_a/b-barrel"/>
</dbReference>
<feature type="region of interest" description="Disordered" evidence="4">
    <location>
        <begin position="1"/>
        <end position="46"/>
    </location>
</feature>
<comment type="caution">
    <text evidence="7">The sequence shown here is derived from an EMBL/GenBank/DDBJ whole genome shotgun (WGS) entry which is preliminary data.</text>
</comment>
<gene>
    <name evidence="7" type="ORF">GCM10009754_19630</name>
</gene>
<dbReference type="Proteomes" id="UP001501116">
    <property type="component" value="Unassembled WGS sequence"/>
</dbReference>
<sequence>MAVVPGGAGPAPRPPLRMAGPRAKMRAMPRHSAPGSAAPGHSPPDSAALSEVDLALVEALQVDPRAPWTRIALAIGIDATTAARRWERLHSAGLAWLTAYTTTPTTTIGYVDLACRPDRLPALTEELCRWPSVFSVERTTGRYQLFLGLTAHDLTALDALVTGRVGELAGVDSTRLAIATKVYREGSGWLVRALAPEQRAALDDTAAQARALVPGRWNDATVATLLEALSVDGRRSCADLARDCGMSESAVRRVLGRMLRNHELDFRCDLANGLAGWPVIATYRLDVPGDKLDRIARALATRPETRLCVAVTGEHNLILTAWLHAPVECGGFEAQLATAAPEARVVDRVVTIRMPKRMGRLLASNGTAVGQVPIVPART</sequence>
<name>A0ABN2QFB7_9PSEU</name>
<accession>A0ABN2QFB7</accession>
<dbReference type="SUPFAM" id="SSF46785">
    <property type="entry name" value="Winged helix' DNA-binding domain"/>
    <property type="match status" value="2"/>
</dbReference>
<reference evidence="7 8" key="1">
    <citation type="journal article" date="2019" name="Int. J. Syst. Evol. Microbiol.">
        <title>The Global Catalogue of Microorganisms (GCM) 10K type strain sequencing project: providing services to taxonomists for standard genome sequencing and annotation.</title>
        <authorList>
            <consortium name="The Broad Institute Genomics Platform"/>
            <consortium name="The Broad Institute Genome Sequencing Center for Infectious Disease"/>
            <person name="Wu L."/>
            <person name="Ma J."/>
        </authorList>
    </citation>
    <scope>NUCLEOTIDE SEQUENCE [LARGE SCALE GENOMIC DNA]</scope>
    <source>
        <strain evidence="7 8">JCM 14545</strain>
    </source>
</reference>
<evidence type="ECO:0000256" key="2">
    <source>
        <dbReference type="ARBA" id="ARBA00023125"/>
    </source>
</evidence>
<feature type="compositionally biased region" description="Low complexity" evidence="4">
    <location>
        <begin position="31"/>
        <end position="46"/>
    </location>
</feature>
<dbReference type="Gene3D" id="1.10.10.10">
    <property type="entry name" value="Winged helix-like DNA-binding domain superfamily/Winged helix DNA-binding domain"/>
    <property type="match status" value="2"/>
</dbReference>
<evidence type="ECO:0000259" key="5">
    <source>
        <dbReference type="Pfam" id="PF01037"/>
    </source>
</evidence>
<dbReference type="Pfam" id="PF01037">
    <property type="entry name" value="AsnC_trans_reg"/>
    <property type="match status" value="1"/>
</dbReference>
<organism evidence="7 8">
    <name type="scientific">Amycolatopsis minnesotensis</name>
    <dbReference type="NCBI Taxonomy" id="337894"/>
    <lineage>
        <taxon>Bacteria</taxon>
        <taxon>Bacillati</taxon>
        <taxon>Actinomycetota</taxon>
        <taxon>Actinomycetes</taxon>
        <taxon>Pseudonocardiales</taxon>
        <taxon>Pseudonocardiaceae</taxon>
        <taxon>Amycolatopsis</taxon>
    </lineage>
</organism>
<evidence type="ECO:0000256" key="4">
    <source>
        <dbReference type="SAM" id="MobiDB-lite"/>
    </source>
</evidence>
<evidence type="ECO:0000259" key="6">
    <source>
        <dbReference type="Pfam" id="PF13404"/>
    </source>
</evidence>
<evidence type="ECO:0000256" key="1">
    <source>
        <dbReference type="ARBA" id="ARBA00023015"/>
    </source>
</evidence>
<feature type="domain" description="Transcription regulator AsnC/Lrp ligand binding" evidence="5">
    <location>
        <begin position="114"/>
        <end position="181"/>
    </location>
</feature>
<keyword evidence="3" id="KW-0804">Transcription</keyword>
<evidence type="ECO:0000313" key="7">
    <source>
        <dbReference type="EMBL" id="GAA1950931.1"/>
    </source>
</evidence>
<feature type="domain" description="HTH asnC-type" evidence="6">
    <location>
        <begin position="49"/>
        <end position="90"/>
    </location>
</feature>
<dbReference type="InterPro" id="IPR019888">
    <property type="entry name" value="Tscrpt_reg_AsnC-like"/>
</dbReference>
<dbReference type="EMBL" id="BAAANN010000006">
    <property type="protein sequence ID" value="GAA1950931.1"/>
    <property type="molecule type" value="Genomic_DNA"/>
</dbReference>
<feature type="domain" description="HTH asnC-type" evidence="6">
    <location>
        <begin position="225"/>
        <end position="255"/>
    </location>
</feature>
<dbReference type="PANTHER" id="PTHR30154">
    <property type="entry name" value="LEUCINE-RESPONSIVE REGULATORY PROTEIN"/>
    <property type="match status" value="1"/>
</dbReference>
<dbReference type="SUPFAM" id="SSF54909">
    <property type="entry name" value="Dimeric alpha+beta barrel"/>
    <property type="match status" value="1"/>
</dbReference>
<dbReference type="Pfam" id="PF13404">
    <property type="entry name" value="HTH_AsnC-type"/>
    <property type="match status" value="2"/>
</dbReference>
<dbReference type="InterPro" id="IPR036390">
    <property type="entry name" value="WH_DNA-bd_sf"/>
</dbReference>
<dbReference type="Gene3D" id="3.30.70.920">
    <property type="match status" value="1"/>
</dbReference>
<dbReference type="InterPro" id="IPR019887">
    <property type="entry name" value="Tscrpt_reg_AsnC/Lrp_C"/>
</dbReference>
<keyword evidence="8" id="KW-1185">Reference proteome</keyword>
<keyword evidence="1" id="KW-0805">Transcription regulation</keyword>
<dbReference type="InterPro" id="IPR036388">
    <property type="entry name" value="WH-like_DNA-bd_sf"/>
</dbReference>
<evidence type="ECO:0000313" key="8">
    <source>
        <dbReference type="Proteomes" id="UP001501116"/>
    </source>
</evidence>
<keyword evidence="2" id="KW-0238">DNA-binding</keyword>
<dbReference type="InterPro" id="IPR000485">
    <property type="entry name" value="AsnC-type_HTH_dom"/>
</dbReference>
<evidence type="ECO:0000256" key="3">
    <source>
        <dbReference type="ARBA" id="ARBA00023163"/>
    </source>
</evidence>
<proteinExistence type="predicted"/>
<dbReference type="PANTHER" id="PTHR30154:SF34">
    <property type="entry name" value="TRANSCRIPTIONAL REGULATOR AZLB"/>
    <property type="match status" value="1"/>
</dbReference>
<dbReference type="SMART" id="SM00344">
    <property type="entry name" value="HTH_ASNC"/>
    <property type="match status" value="2"/>
</dbReference>